<dbReference type="PANTHER" id="PTHR34826:SF2">
    <property type="entry name" value="UPF0590 PROTEIN C409.17C"/>
    <property type="match status" value="1"/>
</dbReference>
<evidence type="ECO:0000259" key="2">
    <source>
        <dbReference type="Pfam" id="PF08588"/>
    </source>
</evidence>
<dbReference type="Proteomes" id="UP000054498">
    <property type="component" value="Unassembled WGS sequence"/>
</dbReference>
<dbReference type="KEGG" id="mng:MNEG_2609"/>
<accession>A0A0D2MYB6</accession>
<dbReference type="GeneID" id="25735487"/>
<dbReference type="EMBL" id="KK100519">
    <property type="protein sequence ID" value="KIZ05347.1"/>
    <property type="molecule type" value="Genomic_DNA"/>
</dbReference>
<dbReference type="OrthoDB" id="42898at2759"/>
<proteinExistence type="predicted"/>
<dbReference type="RefSeq" id="XP_013904366.1">
    <property type="nucleotide sequence ID" value="XM_014048912.1"/>
</dbReference>
<keyword evidence="4" id="KW-1185">Reference proteome</keyword>
<dbReference type="Pfam" id="PF08588">
    <property type="entry name" value="Duc1"/>
    <property type="match status" value="1"/>
</dbReference>
<gene>
    <name evidence="3" type="ORF">MNEG_2609</name>
</gene>
<sequence length="367" mass="40340">MTVAEVVPVKGGTSLSDSDAKNGKLQGSVSGKDRLHGLNLQGIHPLLVPAIPSPEDFKESCHYPVLVTLNPFGGKQTIDGVVSPAVNLESVNRRLMEFDSELAYGKVEIHVRGVKSTQPGFFTGKKRFVQVCVQVRVLARLLLARFKDLFKASDMCIGQEAFNVAKLPTWMCSAMMTAAGKAFSNTTLVKVDGTPRYFMNPVMAACQLVNVSREGEQPGMYDAQEDCTLMLPKAVDARGKPLGADRRRKWCDVPANMEGAVFDPSYVYTFHFWQHYADFGDYRLSLGWLNVDLSVFMNRFPLQLTVKDVGSGQYAISVLVWHERLLYADAAEKLEEATASAEKQLQSSLGGRLMGGMSRMLGGGARE</sequence>
<protein>
    <recommendedName>
        <fullName evidence="2">Domain of unknown function at the cortex 1 domain-containing protein</fullName>
    </recommendedName>
</protein>
<evidence type="ECO:0000313" key="3">
    <source>
        <dbReference type="EMBL" id="KIZ05347.1"/>
    </source>
</evidence>
<organism evidence="3 4">
    <name type="scientific">Monoraphidium neglectum</name>
    <dbReference type="NCBI Taxonomy" id="145388"/>
    <lineage>
        <taxon>Eukaryota</taxon>
        <taxon>Viridiplantae</taxon>
        <taxon>Chlorophyta</taxon>
        <taxon>core chlorophytes</taxon>
        <taxon>Chlorophyceae</taxon>
        <taxon>CS clade</taxon>
        <taxon>Sphaeropleales</taxon>
        <taxon>Selenastraceae</taxon>
        <taxon>Monoraphidium</taxon>
    </lineage>
</organism>
<dbReference type="InterPro" id="IPR013897">
    <property type="entry name" value="Duc1"/>
</dbReference>
<feature type="domain" description="Domain of unknown function at the cortex 1" evidence="2">
    <location>
        <begin position="91"/>
        <end position="322"/>
    </location>
</feature>
<dbReference type="AlphaFoldDB" id="A0A0D2MYB6"/>
<reference evidence="3 4" key="1">
    <citation type="journal article" date="2013" name="BMC Genomics">
        <title>Reconstruction of the lipid metabolism for the microalga Monoraphidium neglectum from its genome sequence reveals characteristics suitable for biofuel production.</title>
        <authorList>
            <person name="Bogen C."/>
            <person name="Al-Dilaimi A."/>
            <person name="Albersmeier A."/>
            <person name="Wichmann J."/>
            <person name="Grundmann M."/>
            <person name="Rupp O."/>
            <person name="Lauersen K.J."/>
            <person name="Blifernez-Klassen O."/>
            <person name="Kalinowski J."/>
            <person name="Goesmann A."/>
            <person name="Mussgnug J.H."/>
            <person name="Kruse O."/>
        </authorList>
    </citation>
    <scope>NUCLEOTIDE SEQUENCE [LARGE SCALE GENOMIC DNA]</scope>
    <source>
        <strain evidence="3 4">SAG 48.87</strain>
    </source>
</reference>
<dbReference type="PANTHER" id="PTHR34826">
    <property type="entry name" value="UPF0590 PROTEIN C409.17C"/>
    <property type="match status" value="1"/>
</dbReference>
<evidence type="ECO:0000313" key="4">
    <source>
        <dbReference type="Proteomes" id="UP000054498"/>
    </source>
</evidence>
<feature type="region of interest" description="Disordered" evidence="1">
    <location>
        <begin position="1"/>
        <end position="24"/>
    </location>
</feature>
<evidence type="ECO:0000256" key="1">
    <source>
        <dbReference type="SAM" id="MobiDB-lite"/>
    </source>
</evidence>
<name>A0A0D2MYB6_9CHLO</name>